<dbReference type="AlphaFoldDB" id="A0A2R6WQ02"/>
<dbReference type="Proteomes" id="UP000244005">
    <property type="component" value="Unassembled WGS sequence"/>
</dbReference>
<reference evidence="2" key="1">
    <citation type="journal article" date="2017" name="Cell">
        <title>Insights into land plant evolution garnered from the Marchantia polymorpha genome.</title>
        <authorList>
            <person name="Bowman J.L."/>
            <person name="Kohchi T."/>
            <person name="Yamato K.T."/>
            <person name="Jenkins J."/>
            <person name="Shu S."/>
            <person name="Ishizaki K."/>
            <person name="Yamaoka S."/>
            <person name="Nishihama R."/>
            <person name="Nakamura Y."/>
            <person name="Berger F."/>
            <person name="Adam C."/>
            <person name="Aki S.S."/>
            <person name="Althoff F."/>
            <person name="Araki T."/>
            <person name="Arteaga-Vazquez M.A."/>
            <person name="Balasubrmanian S."/>
            <person name="Barry K."/>
            <person name="Bauer D."/>
            <person name="Boehm C.R."/>
            <person name="Briginshaw L."/>
            <person name="Caballero-Perez J."/>
            <person name="Catarino B."/>
            <person name="Chen F."/>
            <person name="Chiyoda S."/>
            <person name="Chovatia M."/>
            <person name="Davies K.M."/>
            <person name="Delmans M."/>
            <person name="Demura T."/>
            <person name="Dierschke T."/>
            <person name="Dolan L."/>
            <person name="Dorantes-Acosta A.E."/>
            <person name="Eklund D.M."/>
            <person name="Florent S.N."/>
            <person name="Flores-Sandoval E."/>
            <person name="Fujiyama A."/>
            <person name="Fukuzawa H."/>
            <person name="Galik B."/>
            <person name="Grimanelli D."/>
            <person name="Grimwood J."/>
            <person name="Grossniklaus U."/>
            <person name="Hamada T."/>
            <person name="Haseloff J."/>
            <person name="Hetherington A.J."/>
            <person name="Higo A."/>
            <person name="Hirakawa Y."/>
            <person name="Hundley H.N."/>
            <person name="Ikeda Y."/>
            <person name="Inoue K."/>
            <person name="Inoue S.I."/>
            <person name="Ishida S."/>
            <person name="Jia Q."/>
            <person name="Kakita M."/>
            <person name="Kanazawa T."/>
            <person name="Kawai Y."/>
            <person name="Kawashima T."/>
            <person name="Kennedy M."/>
            <person name="Kinose K."/>
            <person name="Kinoshita T."/>
            <person name="Kohara Y."/>
            <person name="Koide E."/>
            <person name="Komatsu K."/>
            <person name="Kopischke S."/>
            <person name="Kubo M."/>
            <person name="Kyozuka J."/>
            <person name="Lagercrantz U."/>
            <person name="Lin S.S."/>
            <person name="Lindquist E."/>
            <person name="Lipzen A.M."/>
            <person name="Lu C.W."/>
            <person name="De Luna E."/>
            <person name="Martienssen R.A."/>
            <person name="Minamino N."/>
            <person name="Mizutani M."/>
            <person name="Mizutani M."/>
            <person name="Mochizuki N."/>
            <person name="Monte I."/>
            <person name="Mosher R."/>
            <person name="Nagasaki H."/>
            <person name="Nakagami H."/>
            <person name="Naramoto S."/>
            <person name="Nishitani K."/>
            <person name="Ohtani M."/>
            <person name="Okamoto T."/>
            <person name="Okumura M."/>
            <person name="Phillips J."/>
            <person name="Pollak B."/>
            <person name="Reinders A."/>
            <person name="Rovekamp M."/>
            <person name="Sano R."/>
            <person name="Sawa S."/>
            <person name="Schmid M.W."/>
            <person name="Shirakawa M."/>
            <person name="Solano R."/>
            <person name="Spunde A."/>
            <person name="Suetsugu N."/>
            <person name="Sugano S."/>
            <person name="Sugiyama A."/>
            <person name="Sun R."/>
            <person name="Suzuki Y."/>
            <person name="Takenaka M."/>
            <person name="Takezawa D."/>
            <person name="Tomogane H."/>
            <person name="Tsuzuki M."/>
            <person name="Ueda T."/>
            <person name="Umeda M."/>
            <person name="Ward J.M."/>
            <person name="Watanabe Y."/>
            <person name="Yazaki K."/>
            <person name="Yokoyama R."/>
            <person name="Yoshitake Y."/>
            <person name="Yotsui I."/>
            <person name="Zachgo S."/>
            <person name="Schmutz J."/>
        </authorList>
    </citation>
    <scope>NUCLEOTIDE SEQUENCE [LARGE SCALE GENOMIC DNA]</scope>
    <source>
        <strain evidence="2">Tak-1</strain>
    </source>
</reference>
<gene>
    <name evidence="1" type="ORF">MARPO_0067s0033</name>
</gene>
<sequence>MSVASMPILEAQCARRTATERLSAAKLNGRGLGPSTEPAINKRTCQAGEEVIHHVDWQALFQISATGRGVETCARAHAESLGSLHASPPAVFHDSACPTPQTRRPGGHFGKVGLSACRLDLLVVSAAWGNFLQKQQESWSREAPSSGAA</sequence>
<evidence type="ECO:0000313" key="2">
    <source>
        <dbReference type="Proteomes" id="UP000244005"/>
    </source>
</evidence>
<dbReference type="EMBL" id="KZ772739">
    <property type="protein sequence ID" value="PTQ35940.1"/>
    <property type="molecule type" value="Genomic_DNA"/>
</dbReference>
<evidence type="ECO:0000313" key="1">
    <source>
        <dbReference type="EMBL" id="PTQ35940.1"/>
    </source>
</evidence>
<name>A0A2R6WQ02_MARPO</name>
<organism evidence="1 2">
    <name type="scientific">Marchantia polymorpha</name>
    <name type="common">Common liverwort</name>
    <name type="synonym">Marchantia aquatica</name>
    <dbReference type="NCBI Taxonomy" id="3197"/>
    <lineage>
        <taxon>Eukaryota</taxon>
        <taxon>Viridiplantae</taxon>
        <taxon>Streptophyta</taxon>
        <taxon>Embryophyta</taxon>
        <taxon>Marchantiophyta</taxon>
        <taxon>Marchantiopsida</taxon>
        <taxon>Marchantiidae</taxon>
        <taxon>Marchantiales</taxon>
        <taxon>Marchantiaceae</taxon>
        <taxon>Marchantia</taxon>
    </lineage>
</organism>
<protein>
    <submittedName>
        <fullName evidence="1">Uncharacterized protein</fullName>
    </submittedName>
</protein>
<dbReference type="Gramene" id="Mp7g19450.1">
    <property type="protein sequence ID" value="Mp7g19450.1.cds1"/>
    <property type="gene ID" value="Mp7g19450"/>
</dbReference>
<proteinExistence type="predicted"/>
<accession>A0A2R6WQ02</accession>
<keyword evidence="2" id="KW-1185">Reference proteome</keyword>